<dbReference type="InterPro" id="IPR003960">
    <property type="entry name" value="ATPase_AAA_CS"/>
</dbReference>
<dbReference type="PANTHER" id="PTHR23076">
    <property type="entry name" value="METALLOPROTEASE M41 FTSH"/>
    <property type="match status" value="1"/>
</dbReference>
<keyword evidence="13 15" id="KW-0472">Membrane</keyword>
<evidence type="ECO:0000256" key="13">
    <source>
        <dbReference type="ARBA" id="ARBA00023136"/>
    </source>
</evidence>
<dbReference type="EMBL" id="CP087164">
    <property type="protein sequence ID" value="UGS36398.1"/>
    <property type="molecule type" value="Genomic_DNA"/>
</dbReference>
<dbReference type="FunFam" id="1.10.8.60:FF:000001">
    <property type="entry name" value="ATP-dependent zinc metalloprotease FtsH"/>
    <property type="match status" value="1"/>
</dbReference>
<dbReference type="Gene3D" id="3.40.50.300">
    <property type="entry name" value="P-loop containing nucleotide triphosphate hydrolases"/>
    <property type="match status" value="1"/>
</dbReference>
<feature type="region of interest" description="Disordered" evidence="17">
    <location>
        <begin position="1"/>
        <end position="56"/>
    </location>
</feature>
<comment type="function">
    <text evidence="15">Acts as a processive, ATP-dependent zinc metallopeptidase for both cytoplasmic and membrane proteins. Plays a role in the quality control of integral membrane proteins.</text>
</comment>
<dbReference type="CDD" id="cd19501">
    <property type="entry name" value="RecA-like_FtsH"/>
    <property type="match status" value="1"/>
</dbReference>
<dbReference type="InterPro" id="IPR003959">
    <property type="entry name" value="ATPase_AAA_core"/>
</dbReference>
<evidence type="ECO:0000313" key="19">
    <source>
        <dbReference type="EMBL" id="UGS36398.1"/>
    </source>
</evidence>
<comment type="similarity">
    <text evidence="16">Belongs to the AAA ATPase family.</text>
</comment>
<evidence type="ECO:0000256" key="5">
    <source>
        <dbReference type="ARBA" id="ARBA00022692"/>
    </source>
</evidence>
<dbReference type="Gene3D" id="1.20.58.760">
    <property type="entry name" value="Peptidase M41"/>
    <property type="match status" value="1"/>
</dbReference>
<dbReference type="InterPro" id="IPR027417">
    <property type="entry name" value="P-loop_NTPase"/>
</dbReference>
<dbReference type="SUPFAM" id="SSF52540">
    <property type="entry name" value="P-loop containing nucleoside triphosphate hydrolases"/>
    <property type="match status" value="1"/>
</dbReference>
<protein>
    <recommendedName>
        <fullName evidence="15">ATP-dependent zinc metalloprotease FtsH</fullName>
        <ecNumber evidence="15">3.4.24.-</ecNumber>
    </recommendedName>
</protein>
<feature type="domain" description="AAA+ ATPase" evidence="18">
    <location>
        <begin position="257"/>
        <end position="399"/>
    </location>
</feature>
<evidence type="ECO:0000256" key="7">
    <source>
        <dbReference type="ARBA" id="ARBA00022741"/>
    </source>
</evidence>
<reference evidence="19" key="1">
    <citation type="journal article" date="2022" name="Int. J. Syst. Evol. Microbiol.">
        <title>Pseudomonas aegrilactucae sp. nov. and Pseudomonas morbosilactucae sp. nov., pathogens causing bacterial rot of lettuce in Japan.</title>
        <authorList>
            <person name="Sawada H."/>
            <person name="Fujikawa T."/>
            <person name="Satou M."/>
        </authorList>
    </citation>
    <scope>NUCLEOTIDE SEQUENCE</scope>
    <source>
        <strain evidence="19">0166_1</strain>
    </source>
</reference>
<proteinExistence type="inferred from homology"/>
<dbReference type="PROSITE" id="PS00674">
    <property type="entry name" value="AAA"/>
    <property type="match status" value="1"/>
</dbReference>
<keyword evidence="3 15" id="KW-1003">Cell membrane</keyword>
<dbReference type="EC" id="3.4.24.-" evidence="15"/>
<feature type="transmembrane region" description="Helical" evidence="15">
    <location>
        <begin position="172"/>
        <end position="194"/>
    </location>
</feature>
<comment type="subunit">
    <text evidence="15">Homohexamer.</text>
</comment>
<keyword evidence="11 15" id="KW-1133">Transmembrane helix</keyword>
<evidence type="ECO:0000256" key="1">
    <source>
        <dbReference type="ARBA" id="ARBA00004370"/>
    </source>
</evidence>
<dbReference type="InterPro" id="IPR003593">
    <property type="entry name" value="AAA+_ATPase"/>
</dbReference>
<comment type="similarity">
    <text evidence="2 15">In the C-terminal section; belongs to the peptidase M41 family.</text>
</comment>
<dbReference type="GO" id="GO:0005886">
    <property type="term" value="C:plasma membrane"/>
    <property type="evidence" value="ECO:0007669"/>
    <property type="project" value="UniProtKB-SubCell"/>
</dbReference>
<comment type="cofactor">
    <cofactor evidence="15">
        <name>Zn(2+)</name>
        <dbReference type="ChEBI" id="CHEBI:29105"/>
    </cofactor>
    <text evidence="15">Binds 1 zinc ion per subunit.</text>
</comment>
<evidence type="ECO:0000256" key="17">
    <source>
        <dbReference type="SAM" id="MobiDB-lite"/>
    </source>
</evidence>
<dbReference type="InterPro" id="IPR000642">
    <property type="entry name" value="Peptidase_M41"/>
</dbReference>
<dbReference type="GO" id="GO:0008270">
    <property type="term" value="F:zinc ion binding"/>
    <property type="evidence" value="ECO:0007669"/>
    <property type="project" value="UniProtKB-UniRule"/>
</dbReference>
<feature type="compositionally biased region" description="Pro residues" evidence="17">
    <location>
        <begin position="45"/>
        <end position="54"/>
    </location>
</feature>
<dbReference type="InterPro" id="IPR005936">
    <property type="entry name" value="FtsH"/>
</dbReference>
<keyword evidence="5 15" id="KW-0812">Transmembrane</keyword>
<keyword evidence="6 15" id="KW-0479">Metal-binding</keyword>
<dbReference type="AlphaFoldDB" id="A0A9E6XYP3"/>
<dbReference type="HAMAP" id="MF_01458">
    <property type="entry name" value="FtsH"/>
    <property type="match status" value="1"/>
</dbReference>
<evidence type="ECO:0000256" key="3">
    <source>
        <dbReference type="ARBA" id="ARBA00022475"/>
    </source>
</evidence>
<evidence type="ECO:0000256" key="8">
    <source>
        <dbReference type="ARBA" id="ARBA00022801"/>
    </source>
</evidence>
<keyword evidence="7 15" id="KW-0547">Nucleotide-binding</keyword>
<evidence type="ECO:0000256" key="2">
    <source>
        <dbReference type="ARBA" id="ARBA00010044"/>
    </source>
</evidence>
<dbReference type="GO" id="GO:0006508">
    <property type="term" value="P:proteolysis"/>
    <property type="evidence" value="ECO:0007669"/>
    <property type="project" value="UniProtKB-KW"/>
</dbReference>
<comment type="subcellular location">
    <subcellularLocation>
        <location evidence="15">Cell membrane</location>
        <topology evidence="15">Multi-pass membrane protein</topology>
        <orientation evidence="15">Cytoplasmic side</orientation>
    </subcellularLocation>
    <subcellularLocation>
        <location evidence="1">Membrane</location>
    </subcellularLocation>
</comment>
<feature type="binding site" evidence="15">
    <location>
        <position position="565"/>
    </location>
    <ligand>
        <name>Zn(2+)</name>
        <dbReference type="ChEBI" id="CHEBI:29105"/>
        <note>catalytic</note>
    </ligand>
</feature>
<evidence type="ECO:0000256" key="6">
    <source>
        <dbReference type="ARBA" id="ARBA00022723"/>
    </source>
</evidence>
<dbReference type="Pfam" id="PF01434">
    <property type="entry name" value="Peptidase_M41"/>
    <property type="match status" value="1"/>
</dbReference>
<dbReference type="KEGG" id="sbae:DSM104329_02802"/>
<dbReference type="GO" id="GO:0030163">
    <property type="term" value="P:protein catabolic process"/>
    <property type="evidence" value="ECO:0007669"/>
    <property type="project" value="UniProtKB-UniRule"/>
</dbReference>
<dbReference type="GO" id="GO:0016887">
    <property type="term" value="F:ATP hydrolysis activity"/>
    <property type="evidence" value="ECO:0007669"/>
    <property type="project" value="UniProtKB-UniRule"/>
</dbReference>
<dbReference type="Pfam" id="PF06480">
    <property type="entry name" value="FtsH_ext"/>
    <property type="match status" value="1"/>
</dbReference>
<dbReference type="Pfam" id="PF00004">
    <property type="entry name" value="AAA"/>
    <property type="match status" value="1"/>
</dbReference>
<evidence type="ECO:0000259" key="18">
    <source>
        <dbReference type="SMART" id="SM00382"/>
    </source>
</evidence>
<dbReference type="GO" id="GO:0004222">
    <property type="term" value="F:metalloendopeptidase activity"/>
    <property type="evidence" value="ECO:0007669"/>
    <property type="project" value="InterPro"/>
</dbReference>
<dbReference type="Gene3D" id="1.10.8.60">
    <property type="match status" value="1"/>
</dbReference>
<evidence type="ECO:0000256" key="4">
    <source>
        <dbReference type="ARBA" id="ARBA00022670"/>
    </source>
</evidence>
<dbReference type="Proteomes" id="UP001162834">
    <property type="component" value="Chromosome"/>
</dbReference>
<dbReference type="FunFam" id="1.20.58.760:FF:000001">
    <property type="entry name" value="ATP-dependent zinc metalloprotease FtsH"/>
    <property type="match status" value="1"/>
</dbReference>
<dbReference type="GO" id="GO:0005524">
    <property type="term" value="F:ATP binding"/>
    <property type="evidence" value="ECO:0007669"/>
    <property type="project" value="UniProtKB-UniRule"/>
</dbReference>
<feature type="binding site" evidence="15">
    <location>
        <position position="493"/>
    </location>
    <ligand>
        <name>Zn(2+)</name>
        <dbReference type="ChEBI" id="CHEBI:29105"/>
        <note>catalytic</note>
    </ligand>
</feature>
<accession>A0A9E6XYP3</accession>
<keyword evidence="9 15" id="KW-0862">Zinc</keyword>
<keyword evidence="10 15" id="KW-0067">ATP-binding</keyword>
<dbReference type="GO" id="GO:0004176">
    <property type="term" value="F:ATP-dependent peptidase activity"/>
    <property type="evidence" value="ECO:0007669"/>
    <property type="project" value="InterPro"/>
</dbReference>
<dbReference type="SUPFAM" id="SSF140990">
    <property type="entry name" value="FtsH protease domain-like"/>
    <property type="match status" value="1"/>
</dbReference>
<keyword evidence="20" id="KW-1185">Reference proteome</keyword>
<dbReference type="RefSeq" id="WP_259316070.1">
    <property type="nucleotide sequence ID" value="NZ_CP087164.1"/>
</dbReference>
<keyword evidence="4 15" id="KW-0645">Protease</keyword>
<keyword evidence="8 15" id="KW-0378">Hydrolase</keyword>
<evidence type="ECO:0000256" key="14">
    <source>
        <dbReference type="ARBA" id="ARBA00061570"/>
    </source>
</evidence>
<feature type="binding site" evidence="15">
    <location>
        <position position="489"/>
    </location>
    <ligand>
        <name>Zn(2+)</name>
        <dbReference type="ChEBI" id="CHEBI:29105"/>
        <note>catalytic</note>
    </ligand>
</feature>
<evidence type="ECO:0000256" key="11">
    <source>
        <dbReference type="ARBA" id="ARBA00022989"/>
    </source>
</evidence>
<evidence type="ECO:0000256" key="12">
    <source>
        <dbReference type="ARBA" id="ARBA00023049"/>
    </source>
</evidence>
<dbReference type="PANTHER" id="PTHR23076:SF97">
    <property type="entry name" value="ATP-DEPENDENT ZINC METALLOPROTEASE YME1L1"/>
    <property type="match status" value="1"/>
</dbReference>
<dbReference type="InterPro" id="IPR037219">
    <property type="entry name" value="Peptidase_M41-like"/>
</dbReference>
<feature type="binding site" evidence="15">
    <location>
        <begin position="265"/>
        <end position="272"/>
    </location>
    <ligand>
        <name>ATP</name>
        <dbReference type="ChEBI" id="CHEBI:30616"/>
    </ligand>
</feature>
<dbReference type="FunFam" id="3.40.50.300:FF:000001">
    <property type="entry name" value="ATP-dependent zinc metalloprotease FtsH"/>
    <property type="match status" value="1"/>
</dbReference>
<dbReference type="InterPro" id="IPR011546">
    <property type="entry name" value="Pept_M41_FtsH_extracell"/>
</dbReference>
<sequence length="699" mass="74542">MPEPSAAPPAAPERPRRSGDGQGQGKAPDRGAGWKVEPSSTGRGAPPPPTPPMLPQGRRGTWAMLLLVLLIVNLVFAFVTARPSDRAQVPYQPFFTQQVEKGNVKEISSQEETIQGELKKEATYQPPGGDKVTVTKFKTQVPTFVTTEQLTQSLSEQGVVVNAEPPDSGRSILSTLILGFGPTILLIAIFIWIFRRQASGGGLGGFGRSTARRVQPSNADRVTFEDVAGIDEVEHELAEIVDMLKNPQRYERLGARIPRGVLLYGPPGTGKTLLARAVAGEADAAFFSMSASEFIEAIVGIGASRVRDLFKQAKEAAPAIIFIDELDAIGRSRSGNVGGISGGHDEREQTLNQILTEMDGFEVGTTVIVLAATNRPEILDPALLRPGRFDRRIAVQPPDKPGRVAILKIHTRKVPLAGDVELERVAASTPGMTGADIALLVNEASLFAARRGHAAVTSADFGDAIEKIILGTERQVVMSEADRERTAYHESGHALVGMLTPGADPVRKISIIPRGQALGVTLSTPETDRYNYALEDLRGKIKVALGGRVAERLVYGDLTTGAESDIQNLTQIARGMVGRWGMSEAIGPVAVTDGRSDGGLLPGVAPTSAATQQLVDEEVRRIIDDAEHDVLLLLERERERLDRLTHILLDRETLDGPEAYAAAGLAAPDLDVQDEAHATTIAPGATDLSVAGSGEAPTA</sequence>
<dbReference type="InterPro" id="IPR041569">
    <property type="entry name" value="AAA_lid_3"/>
</dbReference>
<evidence type="ECO:0000313" key="20">
    <source>
        <dbReference type="Proteomes" id="UP001162834"/>
    </source>
</evidence>
<feature type="compositionally biased region" description="Pro residues" evidence="17">
    <location>
        <begin position="1"/>
        <end position="12"/>
    </location>
</feature>
<dbReference type="NCBIfam" id="TIGR01241">
    <property type="entry name" value="FtsH_fam"/>
    <property type="match status" value="1"/>
</dbReference>
<feature type="active site" evidence="15">
    <location>
        <position position="490"/>
    </location>
</feature>
<evidence type="ECO:0000256" key="9">
    <source>
        <dbReference type="ARBA" id="ARBA00022833"/>
    </source>
</evidence>
<gene>
    <name evidence="19" type="primary">ftsH4</name>
    <name evidence="15" type="synonym">ftsH</name>
    <name evidence="19" type="ORF">DSM104329_02802</name>
</gene>
<dbReference type="Pfam" id="PF17862">
    <property type="entry name" value="AAA_lid_3"/>
    <property type="match status" value="1"/>
</dbReference>
<name>A0A9E6XYP3_9ACTN</name>
<feature type="transmembrane region" description="Helical" evidence="15">
    <location>
        <begin position="62"/>
        <end position="81"/>
    </location>
</feature>
<organism evidence="19 20">
    <name type="scientific">Capillimicrobium parvum</name>
    <dbReference type="NCBI Taxonomy" id="2884022"/>
    <lineage>
        <taxon>Bacteria</taxon>
        <taxon>Bacillati</taxon>
        <taxon>Actinomycetota</taxon>
        <taxon>Thermoleophilia</taxon>
        <taxon>Solirubrobacterales</taxon>
        <taxon>Capillimicrobiaceae</taxon>
        <taxon>Capillimicrobium</taxon>
    </lineage>
</organism>
<evidence type="ECO:0000256" key="16">
    <source>
        <dbReference type="RuleBase" id="RU003651"/>
    </source>
</evidence>
<dbReference type="SMART" id="SM00382">
    <property type="entry name" value="AAA"/>
    <property type="match status" value="1"/>
</dbReference>
<evidence type="ECO:0000256" key="15">
    <source>
        <dbReference type="HAMAP-Rule" id="MF_01458"/>
    </source>
</evidence>
<keyword evidence="12 15" id="KW-0482">Metalloprotease</keyword>
<comment type="similarity">
    <text evidence="14 15">In the central section; belongs to the AAA ATPase family.</text>
</comment>
<evidence type="ECO:0000256" key="10">
    <source>
        <dbReference type="ARBA" id="ARBA00022840"/>
    </source>
</evidence>
<dbReference type="Gene3D" id="3.30.720.210">
    <property type="match status" value="1"/>
</dbReference>